<reference evidence="2" key="1">
    <citation type="submission" date="2021-01" db="EMBL/GenBank/DDBJ databases">
        <title>Genome seq and assembly of Tabrizicola sp. KVB23.</title>
        <authorList>
            <person name="Chhetri G."/>
        </authorList>
    </citation>
    <scope>NUCLEOTIDE SEQUENCE</scope>
    <source>
        <strain evidence="2">KVB23</strain>
    </source>
</reference>
<dbReference type="RefSeq" id="WP_202661670.1">
    <property type="nucleotide sequence ID" value="NZ_JAESVP010000006.1"/>
</dbReference>
<dbReference type="InterPro" id="IPR018666">
    <property type="entry name" value="DUF2125"/>
</dbReference>
<evidence type="ECO:0000256" key="1">
    <source>
        <dbReference type="SAM" id="SignalP"/>
    </source>
</evidence>
<organism evidence="2 3">
    <name type="scientific">Fuscibacter oryzae</name>
    <dbReference type="NCBI Taxonomy" id="2803939"/>
    <lineage>
        <taxon>Bacteria</taxon>
        <taxon>Pseudomonadati</taxon>
        <taxon>Pseudomonadota</taxon>
        <taxon>Alphaproteobacteria</taxon>
        <taxon>Rhodobacterales</taxon>
        <taxon>Paracoccaceae</taxon>
        <taxon>Fuscibacter</taxon>
    </lineage>
</organism>
<evidence type="ECO:0000313" key="2">
    <source>
        <dbReference type="EMBL" id="MBL4929137.1"/>
    </source>
</evidence>
<dbReference type="EMBL" id="JAESVP010000006">
    <property type="protein sequence ID" value="MBL4929137.1"/>
    <property type="molecule type" value="Genomic_DNA"/>
</dbReference>
<sequence>MKHWSLAASTATLALFAGYAQADVTPDQVWQNWQDMSASMGQTLTVGSTKTEGGALVVTDLKAVTGKDGSKVETALGEVRLTDKGDGTVEITMSDSYTVAMNFPPSGSDPAKSAEILISQPGMAIVASGTPEATDYAFSAPKMELTLSKLDGKDAVAEGTNVQATLANVAGHYLVAPEGTSKKLDSQLTADSLSIAVKGKDPENNSDVDLTASVSGLTAKGTGVLAGMENKELSDALKAGFAVESTLTYGAVAYTVNVVDAQGPSKIVGSSQGGSLQVAMDAARLLLDAQGKGVQLAISGPTIPLPEVSLSYAESGFKFLIPVEKSETPQDYGFAVKLVDLSLSNDIWGMIDPTAQLPHDPATVILDTKGTATLTHDLMNQTEMAALGEAPPGQLNSLDLTQILAKVAGAELTGAGAFTFDNTDMTTYQGMPAPTGKIDLKLVGGNALLDKLVAMGLISSDDAMGARMMLSMFAKAGAGQDELTSTLEFKDKHFYANGQQLQ</sequence>
<feature type="chain" id="PRO_5035198188" evidence="1">
    <location>
        <begin position="23"/>
        <end position="502"/>
    </location>
</feature>
<accession>A0A8J7MT40</accession>
<evidence type="ECO:0000313" key="3">
    <source>
        <dbReference type="Proteomes" id="UP000619033"/>
    </source>
</evidence>
<feature type="signal peptide" evidence="1">
    <location>
        <begin position="1"/>
        <end position="22"/>
    </location>
</feature>
<protein>
    <submittedName>
        <fullName evidence="2">DUF2125 domain-containing protein</fullName>
    </submittedName>
</protein>
<gene>
    <name evidence="2" type="ORF">JI744_13565</name>
</gene>
<dbReference type="AlphaFoldDB" id="A0A8J7MT40"/>
<dbReference type="Pfam" id="PF09898">
    <property type="entry name" value="DUF2125"/>
    <property type="match status" value="1"/>
</dbReference>
<keyword evidence="3" id="KW-1185">Reference proteome</keyword>
<dbReference type="Proteomes" id="UP000619033">
    <property type="component" value="Unassembled WGS sequence"/>
</dbReference>
<name>A0A8J7MT40_9RHOB</name>
<keyword evidence="1" id="KW-0732">Signal</keyword>
<proteinExistence type="predicted"/>
<comment type="caution">
    <text evidence="2">The sequence shown here is derived from an EMBL/GenBank/DDBJ whole genome shotgun (WGS) entry which is preliminary data.</text>
</comment>